<comment type="caution">
    <text evidence="4">The sequence shown here is derived from an EMBL/GenBank/DDBJ whole genome shotgun (WGS) entry which is preliminary data.</text>
</comment>
<name>A0A316GHN3_9RHOB</name>
<keyword evidence="2" id="KW-0964">Secreted</keyword>
<evidence type="ECO:0000256" key="1">
    <source>
        <dbReference type="ARBA" id="ARBA00004613"/>
    </source>
</evidence>
<proteinExistence type="predicted"/>
<reference evidence="4 5" key="1">
    <citation type="submission" date="2018-05" db="EMBL/GenBank/DDBJ databases">
        <title>Genomic Encyclopedia of Type Strains, Phase IV (KMG-IV): sequencing the most valuable type-strain genomes for metagenomic binning, comparative biology and taxonomic classification.</title>
        <authorList>
            <person name="Goeker M."/>
        </authorList>
    </citation>
    <scope>NUCLEOTIDE SEQUENCE [LARGE SCALE GENOMIC DNA]</scope>
    <source>
        <strain evidence="4 5">DSM 16097</strain>
    </source>
</reference>
<evidence type="ECO:0000256" key="2">
    <source>
        <dbReference type="ARBA" id="ARBA00022525"/>
    </source>
</evidence>
<dbReference type="Gene3D" id="2.150.10.10">
    <property type="entry name" value="Serralysin-like metalloprotease, C-terminal"/>
    <property type="match status" value="3"/>
</dbReference>
<keyword evidence="5" id="KW-1185">Reference proteome</keyword>
<sequence length="319" mass="32150">MELLLLFLPLALLGALGLGGDDDDDPAQAATPQGNGIVRGGSSDDETLTGTAGDDMIFAAGGPDFVSGGAGADFLFGEAGNDTLVGNAGDDVLLGGAGNDNLQGGAGRDLLLGGAGRDLLFGGAGDDLLIGGSDQDTLFGGDGDDILIGIEITPEAIADGIFAEFGAELRSQIEIRHGSATADRFDTRIAAAISSANVEQLAPGEIGSVPRPDILSGGEGNDTLIGDHGDVMIGGGTNTADLFVVVNRGEMAPVTIRDFEAADRIEIDPGNAIGTLSFTNLDEGTLILVGTEAVAVIEGIYDPTILIPRVTLSTAEPFL</sequence>
<gene>
    <name evidence="4" type="ORF">C7455_10553</name>
</gene>
<dbReference type="Pfam" id="PF00353">
    <property type="entry name" value="HemolysinCabind"/>
    <property type="match status" value="3"/>
</dbReference>
<protein>
    <submittedName>
        <fullName evidence="4">Hemolysin type calcium-binding protein</fullName>
    </submittedName>
</protein>
<dbReference type="SUPFAM" id="SSF51120">
    <property type="entry name" value="beta-Roll"/>
    <property type="match status" value="2"/>
</dbReference>
<dbReference type="GO" id="GO:0005576">
    <property type="term" value="C:extracellular region"/>
    <property type="evidence" value="ECO:0007669"/>
    <property type="project" value="UniProtKB-SubCell"/>
</dbReference>
<dbReference type="InterPro" id="IPR001343">
    <property type="entry name" value="Hemolysn_Ca-bd"/>
</dbReference>
<dbReference type="PANTHER" id="PTHR38340:SF1">
    <property type="entry name" value="S-LAYER PROTEIN"/>
    <property type="match status" value="1"/>
</dbReference>
<evidence type="ECO:0000313" key="4">
    <source>
        <dbReference type="EMBL" id="PWK60070.1"/>
    </source>
</evidence>
<dbReference type="AlphaFoldDB" id="A0A316GHN3"/>
<dbReference type="InterPro" id="IPR018511">
    <property type="entry name" value="Hemolysin-typ_Ca-bd_CS"/>
</dbReference>
<dbReference type="PROSITE" id="PS00330">
    <property type="entry name" value="HEMOLYSIN_CALCIUM"/>
    <property type="match status" value="4"/>
</dbReference>
<dbReference type="Proteomes" id="UP000245708">
    <property type="component" value="Unassembled WGS sequence"/>
</dbReference>
<dbReference type="PRINTS" id="PR00313">
    <property type="entry name" value="CABNDNGRPT"/>
</dbReference>
<dbReference type="PANTHER" id="PTHR38340">
    <property type="entry name" value="S-LAYER PROTEIN"/>
    <property type="match status" value="1"/>
</dbReference>
<dbReference type="EMBL" id="QGGW01000005">
    <property type="protein sequence ID" value="PWK60070.1"/>
    <property type="molecule type" value="Genomic_DNA"/>
</dbReference>
<dbReference type="OrthoDB" id="9342475at2"/>
<comment type="subcellular location">
    <subcellularLocation>
        <location evidence="1">Secreted</location>
    </subcellularLocation>
</comment>
<dbReference type="InterPro" id="IPR011049">
    <property type="entry name" value="Serralysin-like_metalloprot_C"/>
</dbReference>
<dbReference type="InterPro" id="IPR050557">
    <property type="entry name" value="RTX_toxin/Mannuronan_C5-epim"/>
</dbReference>
<evidence type="ECO:0000313" key="5">
    <source>
        <dbReference type="Proteomes" id="UP000245708"/>
    </source>
</evidence>
<organism evidence="4 5">
    <name type="scientific">Roseicyclus mahoneyensis</name>
    <dbReference type="NCBI Taxonomy" id="164332"/>
    <lineage>
        <taxon>Bacteria</taxon>
        <taxon>Pseudomonadati</taxon>
        <taxon>Pseudomonadota</taxon>
        <taxon>Alphaproteobacteria</taxon>
        <taxon>Rhodobacterales</taxon>
        <taxon>Roseobacteraceae</taxon>
        <taxon>Roseicyclus</taxon>
    </lineage>
</organism>
<dbReference type="RefSeq" id="WP_109668308.1">
    <property type="nucleotide sequence ID" value="NZ_QGGW01000005.1"/>
</dbReference>
<dbReference type="GO" id="GO:0005509">
    <property type="term" value="F:calcium ion binding"/>
    <property type="evidence" value="ECO:0007669"/>
    <property type="project" value="InterPro"/>
</dbReference>
<evidence type="ECO:0000256" key="3">
    <source>
        <dbReference type="SAM" id="MobiDB-lite"/>
    </source>
</evidence>
<feature type="region of interest" description="Disordered" evidence="3">
    <location>
        <begin position="24"/>
        <end position="45"/>
    </location>
</feature>
<accession>A0A316GHN3</accession>